<evidence type="ECO:0000256" key="3">
    <source>
        <dbReference type="ARBA" id="ARBA00022448"/>
    </source>
</evidence>
<comment type="similarity">
    <text evidence="2 8">Belongs to the 4-toluene sulfonate uptake permease (TSUP) (TC 2.A.102) family.</text>
</comment>
<keyword evidence="5 8" id="KW-0812">Transmembrane</keyword>
<protein>
    <recommendedName>
        <fullName evidence="8">Probable membrane transporter protein</fullName>
    </recommendedName>
</protein>
<keyword evidence="7 8" id="KW-0472">Membrane</keyword>
<evidence type="ECO:0000256" key="7">
    <source>
        <dbReference type="ARBA" id="ARBA00023136"/>
    </source>
</evidence>
<feature type="transmembrane region" description="Helical" evidence="8">
    <location>
        <begin position="229"/>
        <end position="247"/>
    </location>
</feature>
<evidence type="ECO:0000256" key="6">
    <source>
        <dbReference type="ARBA" id="ARBA00022989"/>
    </source>
</evidence>
<dbReference type="EMBL" id="AZGM01000134">
    <property type="protein sequence ID" value="KRM25223.1"/>
    <property type="molecule type" value="Genomic_DNA"/>
</dbReference>
<keyword evidence="10" id="KW-1185">Reference proteome</keyword>
<dbReference type="PANTHER" id="PTHR30269">
    <property type="entry name" value="TRANSMEMBRANE PROTEIN YFCA"/>
    <property type="match status" value="1"/>
</dbReference>
<evidence type="ECO:0000313" key="10">
    <source>
        <dbReference type="Proteomes" id="UP000051412"/>
    </source>
</evidence>
<dbReference type="InterPro" id="IPR052017">
    <property type="entry name" value="TSUP"/>
</dbReference>
<dbReference type="OrthoDB" id="2329556at2"/>
<evidence type="ECO:0000256" key="2">
    <source>
        <dbReference type="ARBA" id="ARBA00009142"/>
    </source>
</evidence>
<keyword evidence="6 8" id="KW-1133">Transmembrane helix</keyword>
<feature type="transmembrane region" description="Helical" evidence="8">
    <location>
        <begin position="199"/>
        <end position="217"/>
    </location>
</feature>
<dbReference type="Proteomes" id="UP000051412">
    <property type="component" value="Unassembled WGS sequence"/>
</dbReference>
<sequence>MTGLAFIIVLIVIGFFSGVVASAAGLASLVCYPGLIAVGLSPVAANVTGTFAMVFSGIGAVASSRGELRDHWGEVLKVTPLTLAGCIVGALMLFTFPEKDFALIAPFFILLSAVLVLLPRRTNHLSGDHRSWQTVVAWCAIFFVGLYSGYFGAASGVLMLAILNVISGAPFKEYNAIKNLVMAFANLVSMVVYALKTTILWADIVPLAVGFLMGGYLGPKIVRRVQQGVMKSVVALGAIVLSGWLFYRAV</sequence>
<evidence type="ECO:0000256" key="4">
    <source>
        <dbReference type="ARBA" id="ARBA00022475"/>
    </source>
</evidence>
<dbReference type="STRING" id="1423782.FD32_GL000957"/>
<dbReference type="Pfam" id="PF01925">
    <property type="entry name" value="TauE"/>
    <property type="match status" value="1"/>
</dbReference>
<accession>A0A0R1X4L2</accession>
<evidence type="ECO:0000313" key="9">
    <source>
        <dbReference type="EMBL" id="KRM25223.1"/>
    </source>
</evidence>
<dbReference type="PANTHER" id="PTHR30269:SF0">
    <property type="entry name" value="MEMBRANE TRANSPORTER PROTEIN YFCA-RELATED"/>
    <property type="match status" value="1"/>
</dbReference>
<evidence type="ECO:0000256" key="1">
    <source>
        <dbReference type="ARBA" id="ARBA00004651"/>
    </source>
</evidence>
<keyword evidence="4 8" id="KW-1003">Cell membrane</keyword>
<reference evidence="9 10" key="1">
    <citation type="journal article" date="2015" name="Genome Announc.">
        <title>Expanding the biotechnology potential of lactobacilli through comparative genomics of 213 strains and associated genera.</title>
        <authorList>
            <person name="Sun Z."/>
            <person name="Harris H.M."/>
            <person name="McCann A."/>
            <person name="Guo C."/>
            <person name="Argimon S."/>
            <person name="Zhang W."/>
            <person name="Yang X."/>
            <person name="Jeffery I.B."/>
            <person name="Cooney J.C."/>
            <person name="Kagawa T.F."/>
            <person name="Liu W."/>
            <person name="Song Y."/>
            <person name="Salvetti E."/>
            <person name="Wrobel A."/>
            <person name="Rasinkangas P."/>
            <person name="Parkhill J."/>
            <person name="Rea M.C."/>
            <person name="O'Sullivan O."/>
            <person name="Ritari J."/>
            <person name="Douillard F.P."/>
            <person name="Paul Ross R."/>
            <person name="Yang R."/>
            <person name="Briner A.E."/>
            <person name="Felis G.E."/>
            <person name="de Vos W.M."/>
            <person name="Barrangou R."/>
            <person name="Klaenhammer T.R."/>
            <person name="Caufield P.W."/>
            <person name="Cui Y."/>
            <person name="Zhang H."/>
            <person name="O'Toole P.W."/>
        </authorList>
    </citation>
    <scope>NUCLEOTIDE SEQUENCE [LARGE SCALE GENOMIC DNA]</scope>
    <source>
        <strain evidence="9 10">DSM 6035</strain>
    </source>
</reference>
<feature type="transmembrane region" description="Helical" evidence="8">
    <location>
        <begin position="75"/>
        <end position="95"/>
    </location>
</feature>
<dbReference type="InterPro" id="IPR002781">
    <property type="entry name" value="TM_pro_TauE-like"/>
</dbReference>
<comment type="subcellular location">
    <subcellularLocation>
        <location evidence="1 8">Cell membrane</location>
        <topology evidence="1 8">Multi-pass membrane protein</topology>
    </subcellularLocation>
</comment>
<keyword evidence="3" id="KW-0813">Transport</keyword>
<comment type="caution">
    <text evidence="9">The sequence shown here is derived from an EMBL/GenBank/DDBJ whole genome shotgun (WGS) entry which is preliminary data.</text>
</comment>
<proteinExistence type="inferred from homology"/>
<evidence type="ECO:0000256" key="8">
    <source>
        <dbReference type="RuleBase" id="RU363041"/>
    </source>
</evidence>
<gene>
    <name evidence="9" type="ORF">FD32_GL000957</name>
</gene>
<feature type="transmembrane region" description="Helical" evidence="8">
    <location>
        <begin position="43"/>
        <end position="63"/>
    </location>
</feature>
<name>A0A0R1X4L2_9LACO</name>
<feature type="transmembrane region" description="Helical" evidence="8">
    <location>
        <begin position="101"/>
        <end position="118"/>
    </location>
</feature>
<organism evidence="9 10">
    <name type="scientific">Limosilactobacillus panis DSM 6035</name>
    <dbReference type="NCBI Taxonomy" id="1423782"/>
    <lineage>
        <taxon>Bacteria</taxon>
        <taxon>Bacillati</taxon>
        <taxon>Bacillota</taxon>
        <taxon>Bacilli</taxon>
        <taxon>Lactobacillales</taxon>
        <taxon>Lactobacillaceae</taxon>
        <taxon>Limosilactobacillus</taxon>
    </lineage>
</organism>
<dbReference type="PATRIC" id="fig|1423782.4.peg.996"/>
<evidence type="ECO:0000256" key="5">
    <source>
        <dbReference type="ARBA" id="ARBA00022692"/>
    </source>
</evidence>
<dbReference type="GO" id="GO:0005886">
    <property type="term" value="C:plasma membrane"/>
    <property type="evidence" value="ECO:0007669"/>
    <property type="project" value="UniProtKB-SubCell"/>
</dbReference>
<dbReference type="AlphaFoldDB" id="A0A0R1X4L2"/>
<dbReference type="RefSeq" id="WP_056962164.1">
    <property type="nucleotide sequence ID" value="NZ_AZGM01000134.1"/>
</dbReference>